<accession>A0A5C6M7D1</accession>
<protein>
    <recommendedName>
        <fullName evidence="3">DUF1444 domain-containing protein</fullName>
    </recommendedName>
</protein>
<dbReference type="EMBL" id="SRHE01000119">
    <property type="protein sequence ID" value="TWW10059.1"/>
    <property type="molecule type" value="Genomic_DNA"/>
</dbReference>
<dbReference type="InterPro" id="IPR010838">
    <property type="entry name" value="DUF1444"/>
</dbReference>
<evidence type="ECO:0000313" key="2">
    <source>
        <dbReference type="Proteomes" id="UP000321083"/>
    </source>
</evidence>
<keyword evidence="2" id="KW-1185">Reference proteome</keyword>
<sequence>MEVAEVPAWPPDVFQKQALTLARQHYPLPQAAARGLALRLRRTEIALSPLTPMYLQPSHDLRRIVLRGLTQAVRLQELGPDQLTPEFQVVQSRILPMLAPEDEPCSDGRVRQPWVGGLSIGYVIDEDDSYRYVQDGMLSDWGVSVDELHNASLQNLRMWSEDHPLEVTVVGSEEQPRMLMPVRPDAYNCSRVLDPGFHARLRSMFGAQLVLGMPNRDFFVAVSIRQPELIQHVRDRVDADFQTMHHPLTRRLLLLSPDGVSEFQDAPEFG</sequence>
<name>A0A5C6M7D1_9PLAN</name>
<dbReference type="Pfam" id="PF07285">
    <property type="entry name" value="DUF1444"/>
    <property type="match status" value="1"/>
</dbReference>
<organism evidence="1 2">
    <name type="scientific">Planctomyces bekefii</name>
    <dbReference type="NCBI Taxonomy" id="1653850"/>
    <lineage>
        <taxon>Bacteria</taxon>
        <taxon>Pseudomonadati</taxon>
        <taxon>Planctomycetota</taxon>
        <taxon>Planctomycetia</taxon>
        <taxon>Planctomycetales</taxon>
        <taxon>Planctomycetaceae</taxon>
        <taxon>Planctomyces</taxon>
    </lineage>
</organism>
<comment type="caution">
    <text evidence="1">The sequence shown here is derived from an EMBL/GenBank/DDBJ whole genome shotgun (WGS) entry which is preliminary data.</text>
</comment>
<dbReference type="AlphaFoldDB" id="A0A5C6M7D1"/>
<reference evidence="1 2" key="1">
    <citation type="submission" date="2019-08" db="EMBL/GenBank/DDBJ databases">
        <title>100 year-old enigma solved: identification of Planctomyces bekefii, the type genus and species of the phylum Planctomycetes.</title>
        <authorList>
            <person name="Svetlana D.N."/>
            <person name="Overmann J."/>
        </authorList>
    </citation>
    <scope>NUCLEOTIDE SEQUENCE [LARGE SCALE GENOMIC DNA]</scope>
    <source>
        <strain evidence="1">Phe10_nw2017</strain>
    </source>
</reference>
<proteinExistence type="predicted"/>
<evidence type="ECO:0000313" key="1">
    <source>
        <dbReference type="EMBL" id="TWW10059.1"/>
    </source>
</evidence>
<reference evidence="1 2" key="2">
    <citation type="submission" date="2019-08" db="EMBL/GenBank/DDBJ databases">
        <authorList>
            <person name="Henke P."/>
        </authorList>
    </citation>
    <scope>NUCLEOTIDE SEQUENCE [LARGE SCALE GENOMIC DNA]</scope>
    <source>
        <strain evidence="1">Phe10_nw2017</strain>
    </source>
</reference>
<evidence type="ECO:0008006" key="3">
    <source>
        <dbReference type="Google" id="ProtNLM"/>
    </source>
</evidence>
<dbReference type="Proteomes" id="UP000321083">
    <property type="component" value="Unassembled WGS sequence"/>
</dbReference>
<gene>
    <name evidence="1" type="ORF">E3A20_08190</name>
</gene>